<sequence length="696" mass="71858">MSRRALPRMLSNGSAQFARGRELARSAAHAAGDVLHPLLVITHGLRRLAAAGRRKWAATPKDRRGPLLFLVSSLLLVVALIPYGPLLTGVVLLAAAAWTGRDRATRSAANAPGAPQLKRLTSLYEALVPYFSVPEDPSPLYAHGGEWNKAFGSYEFDEAGRISRLEIRYPAYFTDGEAASRARIEHLVHAKSGRGREYRFDWDEEGNQLTVSVLPPLPTHIAAQRFVTTPGETVLGFTDPTGVPRTLPVADGGGQRDVPPVVWRTGIRSTEPHLLAVGQPGSGTTTLLRSIALQALQHGDVLIVEGSGTGEYACLTGRRGVLAVECGLAGASASLEWAAHETERRLIAANRARQAGQPAPADTKRPLWVLLDRPSILGHLAAADGHRDPQSLLQVPLRHGRAANVTVVVADQFDSLDALSDAVRQHTRARVVLGPATPEQIESVLGVPPHTTPTTDMAPGRGYARLGAGPVHRLQVPATPDPYDDATSESHRKAVMQLLPERMGAAGDRTGAAVPGTAVGEPEPVGARAVVTEALPLVETAAGERTGDAVPVGASATATQVREARVEAPVEVGAVAAAAAATGTDAAGRAAEEAVPVATAAAQGGAGETATGNPGAHRALVARDTGHSGASGSAVAGSSTGAPVTGRPVSGSQVSHRASPEPAGESAVAEPVVADSTVADSAVAAAHVAEAAAAER</sequence>
<keyword evidence="2" id="KW-0812">Transmembrane</keyword>
<keyword evidence="2" id="KW-1133">Transmembrane helix</keyword>
<comment type="caution">
    <text evidence="3">The sequence shown here is derived from an EMBL/GenBank/DDBJ whole genome shotgun (WGS) entry which is preliminary data.</text>
</comment>
<dbReference type="Gene3D" id="3.40.50.300">
    <property type="entry name" value="P-loop containing nucleotide triphosphate hydrolases"/>
    <property type="match status" value="1"/>
</dbReference>
<dbReference type="EMBL" id="LOHS01000119">
    <property type="protein sequence ID" value="OAH10822.1"/>
    <property type="molecule type" value="Genomic_DNA"/>
</dbReference>
<dbReference type="PATRIC" id="fig|1716141.3.peg.6158"/>
<accession>A0A177HIN1</accession>
<name>A0A177HIN1_9ACTN</name>
<evidence type="ECO:0000256" key="1">
    <source>
        <dbReference type="SAM" id="MobiDB-lite"/>
    </source>
</evidence>
<keyword evidence="4" id="KW-1185">Reference proteome</keyword>
<dbReference type="SUPFAM" id="SSF52540">
    <property type="entry name" value="P-loop containing nucleoside triphosphate hydrolases"/>
    <property type="match status" value="1"/>
</dbReference>
<evidence type="ECO:0000313" key="3">
    <source>
        <dbReference type="EMBL" id="OAH10822.1"/>
    </source>
</evidence>
<reference evidence="3 4" key="1">
    <citation type="submission" date="2015-12" db="EMBL/GenBank/DDBJ databases">
        <title>Genome sequence of Streptomyces sp. G25.</title>
        <authorList>
            <person name="Poehlein A."/>
            <person name="Roettig A."/>
            <person name="Hiessl S."/>
            <person name="Hauschild P."/>
            <person name="Schauer J."/>
            <person name="Madkour M.H."/>
            <person name="Al-Ansari A.M."/>
            <person name="Almakishah N.H."/>
            <person name="Steinbuechel A."/>
            <person name="Daniel R."/>
        </authorList>
    </citation>
    <scope>NUCLEOTIDE SEQUENCE [LARGE SCALE GENOMIC DNA]</scope>
    <source>
        <strain evidence="4">G25(2015)</strain>
    </source>
</reference>
<dbReference type="InterPro" id="IPR027417">
    <property type="entry name" value="P-loop_NTPase"/>
</dbReference>
<proteinExistence type="predicted"/>
<dbReference type="AlphaFoldDB" id="A0A177HIN1"/>
<evidence type="ECO:0000313" key="4">
    <source>
        <dbReference type="Proteomes" id="UP000077381"/>
    </source>
</evidence>
<feature type="transmembrane region" description="Helical" evidence="2">
    <location>
        <begin position="67"/>
        <end position="98"/>
    </location>
</feature>
<gene>
    <name evidence="3" type="ORF">STSP_58600</name>
</gene>
<keyword evidence="2" id="KW-0472">Membrane</keyword>
<dbReference type="STRING" id="1716141.STSP_58600"/>
<protein>
    <recommendedName>
        <fullName evidence="5">FtsK domain-containing protein</fullName>
    </recommendedName>
</protein>
<feature type="compositionally biased region" description="Low complexity" evidence="1">
    <location>
        <begin position="627"/>
        <end position="642"/>
    </location>
</feature>
<evidence type="ECO:0000256" key="2">
    <source>
        <dbReference type="SAM" id="Phobius"/>
    </source>
</evidence>
<evidence type="ECO:0008006" key="5">
    <source>
        <dbReference type="Google" id="ProtNLM"/>
    </source>
</evidence>
<organism evidence="3 4">
    <name type="scientific">Streptomyces jeddahensis</name>
    <dbReference type="NCBI Taxonomy" id="1716141"/>
    <lineage>
        <taxon>Bacteria</taxon>
        <taxon>Bacillati</taxon>
        <taxon>Actinomycetota</taxon>
        <taxon>Actinomycetes</taxon>
        <taxon>Kitasatosporales</taxon>
        <taxon>Streptomycetaceae</taxon>
        <taxon>Streptomyces</taxon>
    </lineage>
</organism>
<feature type="region of interest" description="Disordered" evidence="1">
    <location>
        <begin position="625"/>
        <end position="672"/>
    </location>
</feature>
<dbReference type="Proteomes" id="UP000077381">
    <property type="component" value="Unassembled WGS sequence"/>
</dbReference>